<accession>A0A067P4I8</accession>
<evidence type="ECO:0000313" key="3">
    <source>
        <dbReference type="Proteomes" id="UP000027073"/>
    </source>
</evidence>
<dbReference type="STRING" id="1137138.A0A067P4I8"/>
<feature type="region of interest" description="Disordered" evidence="1">
    <location>
        <begin position="341"/>
        <end position="435"/>
    </location>
</feature>
<dbReference type="HOGENOM" id="CLU_478200_0_0_1"/>
<dbReference type="OrthoDB" id="3218262at2759"/>
<dbReference type="EMBL" id="KL198004">
    <property type="protein sequence ID" value="KDQ34165.1"/>
    <property type="molecule type" value="Genomic_DNA"/>
</dbReference>
<feature type="compositionally biased region" description="Basic residues" evidence="1">
    <location>
        <begin position="479"/>
        <end position="492"/>
    </location>
</feature>
<reference evidence="3" key="1">
    <citation type="journal article" date="2014" name="Proc. Natl. Acad. Sci. U.S.A.">
        <title>Extensive sampling of basidiomycete genomes demonstrates inadequacy of the white-rot/brown-rot paradigm for wood decay fungi.</title>
        <authorList>
            <person name="Riley R."/>
            <person name="Salamov A.A."/>
            <person name="Brown D.W."/>
            <person name="Nagy L.G."/>
            <person name="Floudas D."/>
            <person name="Held B.W."/>
            <person name="Levasseur A."/>
            <person name="Lombard V."/>
            <person name="Morin E."/>
            <person name="Otillar R."/>
            <person name="Lindquist E.A."/>
            <person name="Sun H."/>
            <person name="LaButti K.M."/>
            <person name="Schmutz J."/>
            <person name="Jabbour D."/>
            <person name="Luo H."/>
            <person name="Baker S.E."/>
            <person name="Pisabarro A.G."/>
            <person name="Walton J.D."/>
            <person name="Blanchette R.A."/>
            <person name="Henrissat B."/>
            <person name="Martin F."/>
            <person name="Cullen D."/>
            <person name="Hibbett D.S."/>
            <person name="Grigoriev I.V."/>
        </authorList>
    </citation>
    <scope>NUCLEOTIDE SEQUENCE [LARGE SCALE GENOMIC DNA]</scope>
    <source>
        <strain evidence="3">PC15</strain>
    </source>
</reference>
<feature type="region of interest" description="Disordered" evidence="1">
    <location>
        <begin position="464"/>
        <end position="512"/>
    </location>
</feature>
<feature type="region of interest" description="Disordered" evidence="1">
    <location>
        <begin position="242"/>
        <end position="327"/>
    </location>
</feature>
<protein>
    <submittedName>
        <fullName evidence="2">Uncharacterized protein</fullName>
    </submittedName>
</protein>
<proteinExistence type="predicted"/>
<feature type="compositionally biased region" description="Low complexity" evidence="1">
    <location>
        <begin position="367"/>
        <end position="389"/>
    </location>
</feature>
<gene>
    <name evidence="2" type="ORF">PLEOSDRAFT_152211</name>
</gene>
<sequence>MSSAKHVRSVYTPVFYLTPDPSSASSKPFLSEPRAVMSYLNTLSRQHVALAQNVKEVPSSRPSSPELELYLGPDAEKETSGLSEAQLRRVERVEDLRSRVVDAFRKAKGEPGEGKWAQISQMLRMGCTAGRYRWIRGCAPSGRQIRELDPSLVLPETEEEWHAMERKFEQKQQLKQKVEIWQEGVAPVEEQSQETQASESQNEPAHSKADTTLQRKSSSKSTVASLSKQGSLQFKVAKRASGIITSEKPHDPTTPNDGPLPHEKPALQFDSSPMPVDDEGRGIADISDTFLPPSFPSQLQTSTPRRERSKVPVIDPALDLDVPLASVKDVTPKFFSQEYNRRSFLNAPEGQNDPQLPSSPRHPPPSSHQIPSSSLQPLTSSPSLPSTPIKPNPKKRRLDATPEEAGTFKKVKTTSMIPEDAHPPTTPSRAKVSPRITTTNVQMESDIVDWTKAVVSGVLTTPERKDKNHIPTLTEILASKKKSPPNTPKKRPSGVYSSPTQAKAKVSATKPKVAQPVVDADLQTGTNDIPQVLPDREEAVDVSIATVTDAPLDVSDITLDKAALNLDVKSLYDALDASYHIGYDIDMSSPTKSLSSIAGSDSEDSDDGVGDALRDTTFIDAAKGFEPLGASTQADGGGGFAFGEMSQASVGGGIRSFGLYNSQFDVEGEVDRVSELLERDVDFDGWLRDASIKDDVEEEDEDDM</sequence>
<organism evidence="2 3">
    <name type="scientific">Pleurotus ostreatus (strain PC15)</name>
    <name type="common">Oyster mushroom</name>
    <dbReference type="NCBI Taxonomy" id="1137138"/>
    <lineage>
        <taxon>Eukaryota</taxon>
        <taxon>Fungi</taxon>
        <taxon>Dikarya</taxon>
        <taxon>Basidiomycota</taxon>
        <taxon>Agaricomycotina</taxon>
        <taxon>Agaricomycetes</taxon>
        <taxon>Agaricomycetidae</taxon>
        <taxon>Agaricales</taxon>
        <taxon>Pleurotineae</taxon>
        <taxon>Pleurotaceae</taxon>
        <taxon>Pleurotus</taxon>
    </lineage>
</organism>
<evidence type="ECO:0000313" key="2">
    <source>
        <dbReference type="EMBL" id="KDQ34165.1"/>
    </source>
</evidence>
<feature type="compositionally biased region" description="Low complexity" evidence="1">
    <location>
        <begin position="219"/>
        <end position="228"/>
    </location>
</feature>
<feature type="region of interest" description="Disordered" evidence="1">
    <location>
        <begin position="592"/>
        <end position="611"/>
    </location>
</feature>
<dbReference type="AlphaFoldDB" id="A0A067P4I8"/>
<evidence type="ECO:0000256" key="1">
    <source>
        <dbReference type="SAM" id="MobiDB-lite"/>
    </source>
</evidence>
<feature type="region of interest" description="Disordered" evidence="1">
    <location>
        <begin position="187"/>
        <end position="230"/>
    </location>
</feature>
<dbReference type="InParanoid" id="A0A067P4I8"/>
<dbReference type="VEuPathDB" id="FungiDB:PLEOSDRAFT_152211"/>
<name>A0A067P4I8_PLEO1</name>
<feature type="compositionally biased region" description="Low complexity" evidence="1">
    <location>
        <begin position="189"/>
        <end position="201"/>
    </location>
</feature>
<dbReference type="Proteomes" id="UP000027073">
    <property type="component" value="Unassembled WGS sequence"/>
</dbReference>